<dbReference type="InterPro" id="IPR036188">
    <property type="entry name" value="FAD/NAD-bd_sf"/>
</dbReference>
<dbReference type="EMBL" id="CAJOAX010010867">
    <property type="protein sequence ID" value="CAF4082821.1"/>
    <property type="molecule type" value="Genomic_DNA"/>
</dbReference>
<dbReference type="Proteomes" id="UP000663823">
    <property type="component" value="Unassembled WGS sequence"/>
</dbReference>
<evidence type="ECO:0000313" key="1">
    <source>
        <dbReference type="EMBL" id="CAF4082821.1"/>
    </source>
</evidence>
<name>A0A819TPH6_9BILA</name>
<sequence>NYIVGHDDNLDDIYALIRRYNLPLTLVGNSYRGIGVNDVIFDARLEIEYLNLETMKRKQ</sequence>
<organism evidence="1 2">
    <name type="scientific">Rotaria sordida</name>
    <dbReference type="NCBI Taxonomy" id="392033"/>
    <lineage>
        <taxon>Eukaryota</taxon>
        <taxon>Metazoa</taxon>
        <taxon>Spiralia</taxon>
        <taxon>Gnathifera</taxon>
        <taxon>Rotifera</taxon>
        <taxon>Eurotatoria</taxon>
        <taxon>Bdelloidea</taxon>
        <taxon>Philodinida</taxon>
        <taxon>Philodinidae</taxon>
        <taxon>Rotaria</taxon>
    </lineage>
</organism>
<protein>
    <submittedName>
        <fullName evidence="1">Uncharacterized protein</fullName>
    </submittedName>
</protein>
<comment type="caution">
    <text evidence="1">The sequence shown here is derived from an EMBL/GenBank/DDBJ whole genome shotgun (WGS) entry which is preliminary data.</text>
</comment>
<gene>
    <name evidence="1" type="ORF">OTI717_LOCUS33283</name>
</gene>
<feature type="non-terminal residue" evidence="1">
    <location>
        <position position="1"/>
    </location>
</feature>
<reference evidence="1" key="1">
    <citation type="submission" date="2021-02" db="EMBL/GenBank/DDBJ databases">
        <authorList>
            <person name="Nowell W R."/>
        </authorList>
    </citation>
    <scope>NUCLEOTIDE SEQUENCE</scope>
</reference>
<evidence type="ECO:0000313" key="2">
    <source>
        <dbReference type="Proteomes" id="UP000663823"/>
    </source>
</evidence>
<dbReference type="Gene3D" id="3.50.50.60">
    <property type="entry name" value="FAD/NAD(P)-binding domain"/>
    <property type="match status" value="1"/>
</dbReference>
<proteinExistence type="predicted"/>
<accession>A0A819TPH6</accession>
<dbReference type="AlphaFoldDB" id="A0A819TPH6"/>